<dbReference type="InterPro" id="IPR008930">
    <property type="entry name" value="Terpenoid_cyclase/PrenylTrfase"/>
</dbReference>
<dbReference type="GO" id="GO:0005965">
    <property type="term" value="C:protein farnesyltransferase complex"/>
    <property type="evidence" value="ECO:0007669"/>
    <property type="project" value="UniProtKB-UniRule"/>
</dbReference>
<evidence type="ECO:0000313" key="13">
    <source>
        <dbReference type="Proteomes" id="UP000309340"/>
    </source>
</evidence>
<dbReference type="InterPro" id="IPR026872">
    <property type="entry name" value="FTB"/>
</dbReference>
<dbReference type="PANTHER" id="PTHR11774">
    <property type="entry name" value="GERANYLGERANYL TRANSFERASE TYPE BETA SUBUNIT"/>
    <property type="match status" value="1"/>
</dbReference>
<dbReference type="Gene3D" id="1.50.10.20">
    <property type="match status" value="1"/>
</dbReference>
<keyword evidence="5 9" id="KW-0808">Transferase</keyword>
<protein>
    <recommendedName>
        <fullName evidence="3 9">Protein farnesyltransferase subunit beta</fullName>
        <shortName evidence="9">FTase-beta</shortName>
        <ecNumber evidence="2 9">2.5.1.58</ecNumber>
    </recommendedName>
</protein>
<evidence type="ECO:0000256" key="8">
    <source>
        <dbReference type="ARBA" id="ARBA00022833"/>
    </source>
</evidence>
<comment type="function">
    <text evidence="9">Catalyzes the transfer of a farnesyl moiety from farnesyl diphosphate to a cysteine at the fourth position from the C-terminus of several proteins. The beta subunit is responsible for peptide-binding.</text>
</comment>
<keyword evidence="13" id="KW-1185">Reference proteome</keyword>
<evidence type="ECO:0000256" key="4">
    <source>
        <dbReference type="ARBA" id="ARBA00022602"/>
    </source>
</evidence>
<evidence type="ECO:0000256" key="2">
    <source>
        <dbReference type="ARBA" id="ARBA00012702"/>
    </source>
</evidence>
<reference evidence="12 13" key="1">
    <citation type="submission" date="2017-03" db="EMBL/GenBank/DDBJ databases">
        <title>Genomes of endolithic fungi from Antarctica.</title>
        <authorList>
            <person name="Coleine C."/>
            <person name="Masonjones S."/>
            <person name="Stajich J.E."/>
        </authorList>
    </citation>
    <scope>NUCLEOTIDE SEQUENCE [LARGE SCALE GENOMIC DNA]</scope>
    <source>
        <strain evidence="12 13">CCFEE 5184</strain>
    </source>
</reference>
<keyword evidence="8 9" id="KW-0862">Zinc</keyword>
<evidence type="ECO:0000256" key="5">
    <source>
        <dbReference type="ARBA" id="ARBA00022679"/>
    </source>
</evidence>
<dbReference type="OrthoDB" id="10261146at2759"/>
<sequence>MASQQDGDDTLDELLKDGARIEELPDEDEDNNSATEMNGPPFPGKHLQPKRKHDVPPWMNSATLGLFHEDSQTPSTEALAKTAAECLPFLTLEDTQGLPLNSHGLPHLRRKPHADFLRGCLGDLPAPYAAMDASRPWLFYWCIAGQSFLDEDVSEYKDRLIETVRPLQNPGGGFGGGHGQYSHCACTYATVLALTAVDGLEVVDRKAMWHWLGTVKQADGGFRMAIGAEEDIRGAYCAMTVITLLNLPLELPPDSPARKAGLQSFTDSLGNWIGRCQSYEGGIAGAPNNEVHGAYAFCALACLSILDAPHVSIPAFLDVALLTRWLASMQTTPEGGFAGRPNKLVDACYSHWVGACFTLIEAALPTPADKYTTAKEGMWNKAALVRYLLTCGQQPGKKGGMRDKPSTRPDGYHTCYSLSGLSAAQHHHHYDTQGSTRDDGGSGRLLAAFNWRAERGTAEEMKALNVDEEDVVELVHPVFVLRFEAVEAARKRFEGGGL</sequence>
<dbReference type="GO" id="GO:0008270">
    <property type="term" value="F:zinc ion binding"/>
    <property type="evidence" value="ECO:0007669"/>
    <property type="project" value="UniProtKB-UniRule"/>
</dbReference>
<dbReference type="Proteomes" id="UP000309340">
    <property type="component" value="Unassembled WGS sequence"/>
</dbReference>
<dbReference type="EC" id="2.5.1.58" evidence="2 9"/>
<dbReference type="PANTHER" id="PTHR11774:SF6">
    <property type="entry name" value="PROTEIN FARNESYLTRANSFERASE SUBUNIT BETA"/>
    <property type="match status" value="1"/>
</dbReference>
<accession>A0A4U0XE02</accession>
<comment type="similarity">
    <text evidence="1 9">Belongs to the protein prenyltransferase subunit beta family.</text>
</comment>
<dbReference type="EMBL" id="NAJQ01000237">
    <property type="protein sequence ID" value="TKA74146.1"/>
    <property type="molecule type" value="Genomic_DNA"/>
</dbReference>
<dbReference type="FunFam" id="1.50.10.20:FF:000014">
    <property type="entry name" value="Protein farnesyltransferase subunit beta"/>
    <property type="match status" value="1"/>
</dbReference>
<dbReference type="GO" id="GO:0097354">
    <property type="term" value="P:prenylation"/>
    <property type="evidence" value="ECO:0007669"/>
    <property type="project" value="UniProtKB-UniRule"/>
</dbReference>
<evidence type="ECO:0000256" key="6">
    <source>
        <dbReference type="ARBA" id="ARBA00022723"/>
    </source>
</evidence>
<evidence type="ECO:0000256" key="7">
    <source>
        <dbReference type="ARBA" id="ARBA00022737"/>
    </source>
</evidence>
<evidence type="ECO:0000259" key="11">
    <source>
        <dbReference type="Pfam" id="PF00432"/>
    </source>
</evidence>
<evidence type="ECO:0000256" key="3">
    <source>
        <dbReference type="ARBA" id="ARBA00015798"/>
    </source>
</evidence>
<dbReference type="STRING" id="329884.A0A4U0XE02"/>
<evidence type="ECO:0000313" key="12">
    <source>
        <dbReference type="EMBL" id="TKA74146.1"/>
    </source>
</evidence>
<feature type="region of interest" description="Disordered" evidence="10">
    <location>
        <begin position="1"/>
        <end position="54"/>
    </location>
</feature>
<organism evidence="12 13">
    <name type="scientific">Friedmanniomyces simplex</name>
    <dbReference type="NCBI Taxonomy" id="329884"/>
    <lineage>
        <taxon>Eukaryota</taxon>
        <taxon>Fungi</taxon>
        <taxon>Dikarya</taxon>
        <taxon>Ascomycota</taxon>
        <taxon>Pezizomycotina</taxon>
        <taxon>Dothideomycetes</taxon>
        <taxon>Dothideomycetidae</taxon>
        <taxon>Mycosphaerellales</taxon>
        <taxon>Teratosphaeriaceae</taxon>
        <taxon>Friedmanniomyces</taxon>
    </lineage>
</organism>
<comment type="cofactor">
    <cofactor evidence="9">
        <name>Zn(2+)</name>
        <dbReference type="ChEBI" id="CHEBI:29105"/>
    </cofactor>
    <text evidence="9">Binds 1 zinc ion per subunit.</text>
</comment>
<feature type="compositionally biased region" description="Acidic residues" evidence="10">
    <location>
        <begin position="1"/>
        <end position="12"/>
    </location>
</feature>
<comment type="subunit">
    <text evidence="9">Heterodimer of an alpha and a beta subunit.</text>
</comment>
<dbReference type="GO" id="GO:0004660">
    <property type="term" value="F:protein farnesyltransferase activity"/>
    <property type="evidence" value="ECO:0007669"/>
    <property type="project" value="UniProtKB-UniRule"/>
</dbReference>
<proteinExistence type="inferred from homology"/>
<keyword evidence="7" id="KW-0677">Repeat</keyword>
<dbReference type="Pfam" id="PF00432">
    <property type="entry name" value="Prenyltrans"/>
    <property type="match status" value="1"/>
</dbReference>
<feature type="compositionally biased region" description="Basic and acidic residues" evidence="10">
    <location>
        <begin position="13"/>
        <end position="23"/>
    </location>
</feature>
<keyword evidence="4 9" id="KW-0637">Prenyltransferase</keyword>
<dbReference type="InterPro" id="IPR045089">
    <property type="entry name" value="PGGT1B-like"/>
</dbReference>
<keyword evidence="6 9" id="KW-0479">Metal-binding</keyword>
<feature type="domain" description="Prenyltransferase alpha-alpha toroid" evidence="11">
    <location>
        <begin position="108"/>
        <end position="462"/>
    </location>
</feature>
<evidence type="ECO:0000256" key="10">
    <source>
        <dbReference type="SAM" id="MobiDB-lite"/>
    </source>
</evidence>
<name>A0A4U0XE02_9PEZI</name>
<dbReference type="SUPFAM" id="SSF48239">
    <property type="entry name" value="Terpenoid cyclases/Protein prenyltransferases"/>
    <property type="match status" value="1"/>
</dbReference>
<evidence type="ECO:0000256" key="1">
    <source>
        <dbReference type="ARBA" id="ARBA00010497"/>
    </source>
</evidence>
<dbReference type="AlphaFoldDB" id="A0A4U0XE02"/>
<comment type="caution">
    <text evidence="12">The sequence shown here is derived from an EMBL/GenBank/DDBJ whole genome shotgun (WGS) entry which is preliminary data.</text>
</comment>
<evidence type="ECO:0000256" key="9">
    <source>
        <dbReference type="RuleBase" id="RU365056"/>
    </source>
</evidence>
<dbReference type="CDD" id="cd02893">
    <property type="entry name" value="FTase"/>
    <property type="match status" value="1"/>
</dbReference>
<dbReference type="InterPro" id="IPR001330">
    <property type="entry name" value="Prenyltrans"/>
</dbReference>
<comment type="catalytic activity">
    <reaction evidence="9">
        <text>L-cysteinyl-[protein] + (2E,6E)-farnesyl diphosphate = S-(2E,6E)-farnesyl-L-cysteinyl-[protein] + diphosphate</text>
        <dbReference type="Rhea" id="RHEA:13345"/>
        <dbReference type="Rhea" id="RHEA-COMP:10131"/>
        <dbReference type="Rhea" id="RHEA-COMP:11535"/>
        <dbReference type="ChEBI" id="CHEBI:29950"/>
        <dbReference type="ChEBI" id="CHEBI:33019"/>
        <dbReference type="ChEBI" id="CHEBI:86019"/>
        <dbReference type="ChEBI" id="CHEBI:175763"/>
    </reaction>
</comment>
<gene>
    <name evidence="12" type="ORF">B0A55_06824</name>
</gene>